<reference evidence="6" key="2">
    <citation type="journal article" date="2021" name="J Anim Sci Technol">
        <title>Complete genome sequence of Paenibacillus konkukensis sp. nov. SK3146 as a potential probiotic strain.</title>
        <authorList>
            <person name="Jung H.I."/>
            <person name="Park S."/>
            <person name="Niu K.M."/>
            <person name="Lee S.W."/>
            <person name="Kothari D."/>
            <person name="Yi K.J."/>
            <person name="Kim S.K."/>
        </authorList>
    </citation>
    <scope>NUCLEOTIDE SEQUENCE</scope>
    <source>
        <strain evidence="6">SK3146</strain>
    </source>
</reference>
<dbReference type="PRINTS" id="PR00455">
    <property type="entry name" value="HTHTETR"/>
</dbReference>
<keyword evidence="7" id="KW-1185">Reference proteome</keyword>
<evidence type="ECO:0000313" key="6">
    <source>
        <dbReference type="EMBL" id="UQZ85296.1"/>
    </source>
</evidence>
<evidence type="ECO:0000313" key="7">
    <source>
        <dbReference type="Proteomes" id="UP001057134"/>
    </source>
</evidence>
<keyword evidence="1" id="KW-0805">Transcription regulation</keyword>
<evidence type="ECO:0000256" key="3">
    <source>
        <dbReference type="ARBA" id="ARBA00023163"/>
    </source>
</evidence>
<dbReference type="InterPro" id="IPR001647">
    <property type="entry name" value="HTH_TetR"/>
</dbReference>
<protein>
    <submittedName>
        <fullName evidence="6">HTH-type transcriptional regulator RutR</fullName>
    </submittedName>
</protein>
<dbReference type="RefSeq" id="WP_249860954.1">
    <property type="nucleotide sequence ID" value="NZ_CP027059.1"/>
</dbReference>
<evidence type="ECO:0000256" key="2">
    <source>
        <dbReference type="ARBA" id="ARBA00023125"/>
    </source>
</evidence>
<dbReference type="InterPro" id="IPR050109">
    <property type="entry name" value="HTH-type_TetR-like_transc_reg"/>
</dbReference>
<dbReference type="PROSITE" id="PS50977">
    <property type="entry name" value="HTH_TETR_2"/>
    <property type="match status" value="1"/>
</dbReference>
<feature type="DNA-binding region" description="H-T-H motif" evidence="4">
    <location>
        <begin position="38"/>
        <end position="57"/>
    </location>
</feature>
<dbReference type="Proteomes" id="UP001057134">
    <property type="component" value="Chromosome"/>
</dbReference>
<evidence type="ECO:0000256" key="1">
    <source>
        <dbReference type="ARBA" id="ARBA00023015"/>
    </source>
</evidence>
<organism evidence="6 7">
    <name type="scientific">Paenibacillus konkukensis</name>
    <dbReference type="NCBI Taxonomy" id="2020716"/>
    <lineage>
        <taxon>Bacteria</taxon>
        <taxon>Bacillati</taxon>
        <taxon>Bacillota</taxon>
        <taxon>Bacilli</taxon>
        <taxon>Bacillales</taxon>
        <taxon>Paenibacillaceae</taxon>
        <taxon>Paenibacillus</taxon>
    </lineage>
</organism>
<keyword evidence="2 4" id="KW-0238">DNA-binding</keyword>
<reference evidence="6" key="1">
    <citation type="submission" date="2018-02" db="EMBL/GenBank/DDBJ databases">
        <authorList>
            <person name="Kim S.-K."/>
            <person name="Jung H.-I."/>
            <person name="Lee S.-W."/>
        </authorList>
    </citation>
    <scope>NUCLEOTIDE SEQUENCE</scope>
    <source>
        <strain evidence="6">SK3146</strain>
    </source>
</reference>
<accession>A0ABY4RRX4</accession>
<evidence type="ECO:0000256" key="4">
    <source>
        <dbReference type="PROSITE-ProRule" id="PRU00335"/>
    </source>
</evidence>
<gene>
    <name evidence="6" type="primary">rutR</name>
    <name evidence="6" type="ORF">SK3146_04585</name>
</gene>
<keyword evidence="3" id="KW-0804">Transcription</keyword>
<dbReference type="PANTHER" id="PTHR30055">
    <property type="entry name" value="HTH-TYPE TRANSCRIPTIONAL REGULATOR RUTR"/>
    <property type="match status" value="1"/>
</dbReference>
<sequence length="183" mass="20679">MAKSASVSKRDSLQAARREEILEAAVQVFAENGYYGTTTAQIAEKVGISQPYVFKLFKNKEELFVAALERAFQRTLDCFAQVDVPADRLVEEMILRYEQLMETHRHEMVLQVQGQGIKDEPIRLAMRDGLSRVRELVLERFRGANISDPEAEVSLFLANGMLCHVAAVLDMPELKPVHRKDGS</sequence>
<dbReference type="Pfam" id="PF00440">
    <property type="entry name" value="TetR_N"/>
    <property type="match status" value="1"/>
</dbReference>
<dbReference type="SUPFAM" id="SSF46689">
    <property type="entry name" value="Homeodomain-like"/>
    <property type="match status" value="1"/>
</dbReference>
<proteinExistence type="predicted"/>
<evidence type="ECO:0000259" key="5">
    <source>
        <dbReference type="PROSITE" id="PS50977"/>
    </source>
</evidence>
<dbReference type="InterPro" id="IPR009057">
    <property type="entry name" value="Homeodomain-like_sf"/>
</dbReference>
<dbReference type="EMBL" id="CP027059">
    <property type="protein sequence ID" value="UQZ85296.1"/>
    <property type="molecule type" value="Genomic_DNA"/>
</dbReference>
<dbReference type="Gene3D" id="1.10.357.10">
    <property type="entry name" value="Tetracycline Repressor, domain 2"/>
    <property type="match status" value="1"/>
</dbReference>
<dbReference type="PANTHER" id="PTHR30055:SF234">
    <property type="entry name" value="HTH-TYPE TRANSCRIPTIONAL REGULATOR BETI"/>
    <property type="match status" value="1"/>
</dbReference>
<name>A0ABY4RRX4_9BACL</name>
<feature type="domain" description="HTH tetR-type" evidence="5">
    <location>
        <begin position="15"/>
        <end position="75"/>
    </location>
</feature>